<dbReference type="GO" id="GO:0004674">
    <property type="term" value="F:protein serine/threonine kinase activity"/>
    <property type="evidence" value="ECO:0007669"/>
    <property type="project" value="UniProtKB-KW"/>
</dbReference>
<dbReference type="FunFam" id="2.60.120.430:FF:000001">
    <property type="entry name" value="Receptor-like protein kinase FERONIA"/>
    <property type="match status" value="1"/>
</dbReference>
<dbReference type="RefSeq" id="XP_023000171.1">
    <property type="nucleotide sequence ID" value="XM_023144403.1"/>
</dbReference>
<keyword evidence="10" id="KW-0325">Glycoprotein</keyword>
<name>A0A6J1KF49_CUCMA</name>
<evidence type="ECO:0000313" key="13">
    <source>
        <dbReference type="Proteomes" id="UP000504608"/>
    </source>
</evidence>
<gene>
    <name evidence="14" type="primary">LOC111494456</name>
</gene>
<dbReference type="InterPro" id="IPR024788">
    <property type="entry name" value="Malectin-like_Carb-bd_dom"/>
</dbReference>
<keyword evidence="8 11" id="KW-1133">Transmembrane helix</keyword>
<feature type="non-terminal residue" evidence="14">
    <location>
        <position position="1"/>
    </location>
</feature>
<dbReference type="GO" id="GO:0016020">
    <property type="term" value="C:membrane"/>
    <property type="evidence" value="ECO:0007669"/>
    <property type="project" value="UniProtKB-SubCell"/>
</dbReference>
<evidence type="ECO:0000256" key="3">
    <source>
        <dbReference type="ARBA" id="ARBA00022679"/>
    </source>
</evidence>
<dbReference type="OrthoDB" id="735844at2759"/>
<dbReference type="FunFam" id="2.60.120.430:FF:000005">
    <property type="entry name" value="Putative receptor-like protein kinase"/>
    <property type="match status" value="1"/>
</dbReference>
<keyword evidence="4 11" id="KW-0812">Transmembrane</keyword>
<evidence type="ECO:0000256" key="5">
    <source>
        <dbReference type="ARBA" id="ARBA00022729"/>
    </source>
</evidence>
<organism evidence="13 14">
    <name type="scientific">Cucurbita maxima</name>
    <name type="common">Pumpkin</name>
    <name type="synonym">Winter squash</name>
    <dbReference type="NCBI Taxonomy" id="3661"/>
    <lineage>
        <taxon>Eukaryota</taxon>
        <taxon>Viridiplantae</taxon>
        <taxon>Streptophyta</taxon>
        <taxon>Embryophyta</taxon>
        <taxon>Tracheophyta</taxon>
        <taxon>Spermatophyta</taxon>
        <taxon>Magnoliopsida</taxon>
        <taxon>eudicotyledons</taxon>
        <taxon>Gunneridae</taxon>
        <taxon>Pentapetalae</taxon>
        <taxon>rosids</taxon>
        <taxon>fabids</taxon>
        <taxon>Cucurbitales</taxon>
        <taxon>Cucurbitaceae</taxon>
        <taxon>Cucurbiteae</taxon>
        <taxon>Cucurbita</taxon>
    </lineage>
</organism>
<evidence type="ECO:0000256" key="6">
    <source>
        <dbReference type="ARBA" id="ARBA00022741"/>
    </source>
</evidence>
<evidence type="ECO:0000256" key="7">
    <source>
        <dbReference type="ARBA" id="ARBA00022840"/>
    </source>
</evidence>
<dbReference type="GO" id="GO:0004714">
    <property type="term" value="F:transmembrane receptor protein tyrosine kinase activity"/>
    <property type="evidence" value="ECO:0007669"/>
    <property type="project" value="InterPro"/>
</dbReference>
<dbReference type="Proteomes" id="UP000504608">
    <property type="component" value="Unplaced"/>
</dbReference>
<dbReference type="GeneID" id="111494456"/>
<dbReference type="AlphaFoldDB" id="A0A6J1KF49"/>
<dbReference type="GO" id="GO:0005524">
    <property type="term" value="F:ATP binding"/>
    <property type="evidence" value="ECO:0007669"/>
    <property type="project" value="UniProtKB-KW"/>
</dbReference>
<feature type="transmembrane region" description="Helical" evidence="11">
    <location>
        <begin position="453"/>
        <end position="470"/>
    </location>
</feature>
<dbReference type="PANTHER" id="PTHR34590">
    <property type="entry name" value="OS03G0124300 PROTEIN-RELATED"/>
    <property type="match status" value="1"/>
</dbReference>
<dbReference type="PANTHER" id="PTHR34590:SF6">
    <property type="entry name" value="RECEPTOR-LIKE KINASE"/>
    <property type="match status" value="1"/>
</dbReference>
<evidence type="ECO:0000256" key="1">
    <source>
        <dbReference type="ARBA" id="ARBA00004479"/>
    </source>
</evidence>
<evidence type="ECO:0000256" key="10">
    <source>
        <dbReference type="ARBA" id="ARBA00023180"/>
    </source>
</evidence>
<keyword evidence="13" id="KW-1185">Reference proteome</keyword>
<evidence type="ECO:0000313" key="14">
    <source>
        <dbReference type="RefSeq" id="XP_023000171.1"/>
    </source>
</evidence>
<keyword evidence="7" id="KW-0067">ATP-binding</keyword>
<keyword evidence="3" id="KW-0808">Transferase</keyword>
<dbReference type="InterPro" id="IPR045272">
    <property type="entry name" value="ANXUR1/2-like"/>
</dbReference>
<reference evidence="14" key="1">
    <citation type="submission" date="2025-08" db="UniProtKB">
        <authorList>
            <consortium name="RefSeq"/>
        </authorList>
    </citation>
    <scope>IDENTIFICATION</scope>
    <source>
        <tissue evidence="14">Young leaves</tissue>
    </source>
</reference>
<evidence type="ECO:0000256" key="2">
    <source>
        <dbReference type="ARBA" id="ARBA00022527"/>
    </source>
</evidence>
<evidence type="ECO:0000256" key="9">
    <source>
        <dbReference type="ARBA" id="ARBA00023136"/>
    </source>
</evidence>
<evidence type="ECO:0000256" key="8">
    <source>
        <dbReference type="ARBA" id="ARBA00022989"/>
    </source>
</evidence>
<comment type="subcellular location">
    <subcellularLocation>
        <location evidence="1">Membrane</location>
        <topology evidence="1">Single-pass type I membrane protein</topology>
    </subcellularLocation>
</comment>
<evidence type="ECO:0000256" key="11">
    <source>
        <dbReference type="SAM" id="Phobius"/>
    </source>
</evidence>
<evidence type="ECO:0000259" key="12">
    <source>
        <dbReference type="Pfam" id="PF12819"/>
    </source>
</evidence>
<dbReference type="Pfam" id="PF12819">
    <property type="entry name" value="Malectin_like"/>
    <property type="match status" value="1"/>
</dbReference>
<keyword evidence="2" id="KW-0418">Kinase</keyword>
<evidence type="ECO:0000256" key="4">
    <source>
        <dbReference type="ARBA" id="ARBA00022692"/>
    </source>
</evidence>
<proteinExistence type="predicted"/>
<dbReference type="KEGG" id="cmax:111494456"/>
<keyword evidence="2" id="KW-0723">Serine/threonine-protein kinase</keyword>
<keyword evidence="6" id="KW-0547">Nucleotide-binding</keyword>
<keyword evidence="9 11" id="KW-0472">Membrane</keyword>
<accession>A0A6J1KF49</accession>
<sequence>WFHLDPIKRGFLNHESPTLLLLLLLLRQFLLNSLPMEFLRLILFALLLSSSAVPILSYSHFSPVDHYLVDCGSTLKSTVDHRIFLSDSSPSNSPFLSAPHSFSLRNEHPFEGLPPIYSSARVFEAPSKYEFQIRDKGTHMVRLHFQTFSSSNLDLIRAQFHVLVNGYVILSNFSGVSAVNPRIKEFLIWIGTETLEITFVPVKKSNLAFVNAIEVISAPKDLVADTAKYLSYEHSGVVDGLSKEGLEVLYRVNVGGPKVTPFNDSFWRTWLPDDEHFESIWGSKKVYSTGRMKYQAGGASREVGPDNVYNSARVIQSTNSSVPNMNMTWTFPVIDGYNYIVRLHFCDIASISIGFLFFNIYVNGYMAYENFDLSSATNWELSSPFYVDFMVNGGQEGVLRIGIGSSNQSVPYAVDGLLNGIEIMKLNNSLGSFDGSLSAEMILKGCRGYSVNLVPYVVIWCLIVSVSLMLRRKVIGRDESFSWSKLPVVDSWRDKSSMGVDNH</sequence>
<protein>
    <submittedName>
        <fullName evidence="14">Probable receptor-like protein kinase At5g24010</fullName>
    </submittedName>
</protein>
<keyword evidence="5" id="KW-0732">Signal</keyword>
<feature type="domain" description="Malectin-like" evidence="12">
    <location>
        <begin position="69"/>
        <end position="425"/>
    </location>
</feature>
<dbReference type="Gene3D" id="2.60.120.430">
    <property type="entry name" value="Galactose-binding lectin"/>
    <property type="match status" value="2"/>
</dbReference>